<keyword evidence="2" id="KW-0456">Lyase</keyword>
<dbReference type="AlphaFoldDB" id="A0A9P6C326"/>
<evidence type="ECO:0000256" key="2">
    <source>
        <dbReference type="ARBA" id="ARBA00023239"/>
    </source>
</evidence>
<dbReference type="SUPFAM" id="SSF48576">
    <property type="entry name" value="Terpenoid synthases"/>
    <property type="match status" value="1"/>
</dbReference>
<proteinExistence type="inferred from homology"/>
<gene>
    <name evidence="3" type="ORF">P691DRAFT_611187</name>
</gene>
<name>A0A9P6C326_9AGAR</name>
<dbReference type="Gene3D" id="1.10.600.10">
    <property type="entry name" value="Farnesyl Diphosphate Synthase"/>
    <property type="match status" value="1"/>
</dbReference>
<feature type="non-terminal residue" evidence="3">
    <location>
        <position position="290"/>
    </location>
</feature>
<dbReference type="Pfam" id="PF06330">
    <property type="entry name" value="TRI5"/>
    <property type="match status" value="1"/>
</dbReference>
<protein>
    <submittedName>
        <fullName evidence="3">Terpenoid synthase</fullName>
    </submittedName>
</protein>
<dbReference type="SFLD" id="SFLDG01021">
    <property type="entry name" value="Trichodiene_Synthase_Like"/>
    <property type="match status" value="1"/>
</dbReference>
<accession>A0A9P6C326</accession>
<dbReference type="OrthoDB" id="2998174at2759"/>
<dbReference type="GO" id="GO:0016838">
    <property type="term" value="F:carbon-oxygen lyase activity, acting on phosphates"/>
    <property type="evidence" value="ECO:0007669"/>
    <property type="project" value="InterPro"/>
</dbReference>
<evidence type="ECO:0000313" key="3">
    <source>
        <dbReference type="EMBL" id="KAF9449632.1"/>
    </source>
</evidence>
<reference evidence="3" key="1">
    <citation type="submission" date="2020-11" db="EMBL/GenBank/DDBJ databases">
        <authorList>
            <consortium name="DOE Joint Genome Institute"/>
            <person name="Ahrendt S."/>
            <person name="Riley R."/>
            <person name="Andreopoulos W."/>
            <person name="Labutti K."/>
            <person name="Pangilinan J."/>
            <person name="Ruiz-Duenas F.J."/>
            <person name="Barrasa J.M."/>
            <person name="Sanchez-Garcia M."/>
            <person name="Camarero S."/>
            <person name="Miyauchi S."/>
            <person name="Serrano A."/>
            <person name="Linde D."/>
            <person name="Babiker R."/>
            <person name="Drula E."/>
            <person name="Ayuso-Fernandez I."/>
            <person name="Pacheco R."/>
            <person name="Padilla G."/>
            <person name="Ferreira P."/>
            <person name="Barriuso J."/>
            <person name="Kellner H."/>
            <person name="Castanera R."/>
            <person name="Alfaro M."/>
            <person name="Ramirez L."/>
            <person name="Pisabarro A.G."/>
            <person name="Kuo A."/>
            <person name="Tritt A."/>
            <person name="Lipzen A."/>
            <person name="He G."/>
            <person name="Yan M."/>
            <person name="Ng V."/>
            <person name="Cullen D."/>
            <person name="Martin F."/>
            <person name="Rosso M.-N."/>
            <person name="Henrissat B."/>
            <person name="Hibbett D."/>
            <person name="Martinez A.T."/>
            <person name="Grigoriev I.V."/>
        </authorList>
    </citation>
    <scope>NUCLEOTIDE SEQUENCE</scope>
    <source>
        <strain evidence="3">MF-IS2</strain>
    </source>
</reference>
<dbReference type="SFLD" id="SFLDS00005">
    <property type="entry name" value="Isoprenoid_Synthase_Type_I"/>
    <property type="match status" value="1"/>
</dbReference>
<dbReference type="InterPro" id="IPR008949">
    <property type="entry name" value="Isoprenoid_synthase_dom_sf"/>
</dbReference>
<evidence type="ECO:0000313" key="4">
    <source>
        <dbReference type="Proteomes" id="UP000807342"/>
    </source>
</evidence>
<keyword evidence="4" id="KW-1185">Reference proteome</keyword>
<comment type="caution">
    <text evidence="3">The sequence shown here is derived from an EMBL/GenBank/DDBJ whole genome shotgun (WGS) entry which is preliminary data.</text>
</comment>
<dbReference type="Proteomes" id="UP000807342">
    <property type="component" value="Unassembled WGS sequence"/>
</dbReference>
<organism evidence="3 4">
    <name type="scientific">Macrolepiota fuliginosa MF-IS2</name>
    <dbReference type="NCBI Taxonomy" id="1400762"/>
    <lineage>
        <taxon>Eukaryota</taxon>
        <taxon>Fungi</taxon>
        <taxon>Dikarya</taxon>
        <taxon>Basidiomycota</taxon>
        <taxon>Agaricomycotina</taxon>
        <taxon>Agaricomycetes</taxon>
        <taxon>Agaricomycetidae</taxon>
        <taxon>Agaricales</taxon>
        <taxon>Agaricineae</taxon>
        <taxon>Agaricaceae</taxon>
        <taxon>Macrolepiota</taxon>
    </lineage>
</organism>
<comment type="similarity">
    <text evidence="1">Belongs to the trichodiene synthase family.</text>
</comment>
<feature type="non-terminal residue" evidence="3">
    <location>
        <position position="1"/>
    </location>
</feature>
<sequence length="290" mass="33164">SQIKNILADYLKQCDITYPRQVCLNESFRADCYADAERRGIDVEALKGSLNAGIGLASTAYRHLHNYSTRVYIAVWTGILIQIDDYYEAYFDGLKEFSQRLIRQQPQRYPVLDPLVTMTHELSQHWGAVASTLILTTQIDFLTSTIIDNVIEGMEIKSSMAPDYPQFTRRMTGVSRAYAIMSIPPELDLKSWIQVLPDLIHYIDHGNDLFSFFKEELDGETVNYISLSAGSNGITKFEALRKLANETAECYERGYRLLETSPDAWKAYRSFCVGYVAFHSLSVRYKLDQL</sequence>
<dbReference type="InterPro" id="IPR024652">
    <property type="entry name" value="Trichodiene_synth"/>
</dbReference>
<dbReference type="EMBL" id="MU151125">
    <property type="protein sequence ID" value="KAF9449632.1"/>
    <property type="molecule type" value="Genomic_DNA"/>
</dbReference>
<evidence type="ECO:0000256" key="1">
    <source>
        <dbReference type="ARBA" id="ARBA00007946"/>
    </source>
</evidence>